<dbReference type="GO" id="GO:0006935">
    <property type="term" value="P:chemotaxis"/>
    <property type="evidence" value="ECO:0007669"/>
    <property type="project" value="UniProtKB-KW"/>
</dbReference>
<keyword evidence="8 10" id="KW-1133">Transmembrane helix</keyword>
<keyword evidence="10" id="KW-0997">Cell inner membrane</keyword>
<keyword evidence="11" id="KW-0969">Cilium</keyword>
<keyword evidence="7 10" id="KW-0283">Flagellar rotation</keyword>
<comment type="similarity">
    <text evidence="3 10">Belongs to the FliL family.</text>
</comment>
<evidence type="ECO:0000256" key="5">
    <source>
        <dbReference type="ARBA" id="ARBA00022500"/>
    </source>
</evidence>
<evidence type="ECO:0000256" key="3">
    <source>
        <dbReference type="ARBA" id="ARBA00008281"/>
    </source>
</evidence>
<name>A0A2S2CUS6_9PROT</name>
<keyword evidence="12" id="KW-1185">Reference proteome</keyword>
<dbReference type="AlphaFoldDB" id="A0A2S2CUS6"/>
<dbReference type="KEGG" id="azz:DEW08_19385"/>
<keyword evidence="4" id="KW-1003">Cell membrane</keyword>
<accession>A0A2S2CUS6</accession>
<dbReference type="InterPro" id="IPR005503">
    <property type="entry name" value="FliL"/>
</dbReference>
<gene>
    <name evidence="11" type="ORF">DEW08_19385</name>
</gene>
<evidence type="ECO:0000256" key="7">
    <source>
        <dbReference type="ARBA" id="ARBA00022779"/>
    </source>
</evidence>
<evidence type="ECO:0000313" key="11">
    <source>
        <dbReference type="EMBL" id="AWK88262.1"/>
    </source>
</evidence>
<keyword evidence="11" id="KW-0282">Flagellum</keyword>
<dbReference type="OrthoDB" id="7304620at2"/>
<dbReference type="Proteomes" id="UP000245629">
    <property type="component" value="Chromosome 3"/>
</dbReference>
<organism evidence="11 12">
    <name type="scientific">Azospirillum thermophilum</name>
    <dbReference type="NCBI Taxonomy" id="2202148"/>
    <lineage>
        <taxon>Bacteria</taxon>
        <taxon>Pseudomonadati</taxon>
        <taxon>Pseudomonadota</taxon>
        <taxon>Alphaproteobacteria</taxon>
        <taxon>Rhodospirillales</taxon>
        <taxon>Azospirillaceae</taxon>
        <taxon>Azospirillum</taxon>
    </lineage>
</organism>
<evidence type="ECO:0000256" key="6">
    <source>
        <dbReference type="ARBA" id="ARBA00022692"/>
    </source>
</evidence>
<dbReference type="Pfam" id="PF03748">
    <property type="entry name" value="FliL"/>
    <property type="match status" value="1"/>
</dbReference>
<dbReference type="EMBL" id="CP029354">
    <property type="protein sequence ID" value="AWK88262.1"/>
    <property type="molecule type" value="Genomic_DNA"/>
</dbReference>
<dbReference type="GO" id="GO:0005886">
    <property type="term" value="C:plasma membrane"/>
    <property type="evidence" value="ECO:0007669"/>
    <property type="project" value="UniProtKB-SubCell"/>
</dbReference>
<keyword evidence="9 10" id="KW-0472">Membrane</keyword>
<evidence type="ECO:0000256" key="4">
    <source>
        <dbReference type="ARBA" id="ARBA00022475"/>
    </source>
</evidence>
<evidence type="ECO:0000256" key="8">
    <source>
        <dbReference type="ARBA" id="ARBA00022989"/>
    </source>
</evidence>
<evidence type="ECO:0000256" key="10">
    <source>
        <dbReference type="RuleBase" id="RU364125"/>
    </source>
</evidence>
<reference evidence="12" key="1">
    <citation type="submission" date="2018-05" db="EMBL/GenBank/DDBJ databases">
        <title>Azospirillum thermophila sp. nov., a novel isolated from hot spring.</title>
        <authorList>
            <person name="Zhao Z."/>
        </authorList>
    </citation>
    <scope>NUCLEOTIDE SEQUENCE [LARGE SCALE GENOMIC DNA]</scope>
    <source>
        <strain evidence="12">CFH 70021</strain>
    </source>
</reference>
<sequence>MNTDAEGARAVLSRLLAGRRVLVVVLPLARLTLGLAVLAGVIAAGIGGYWMAVGTDRVLALFTPSHEVERPQVTLDLPEVIVNLRLDTPSRYLKIGITLSIAPQDRARVESVLPYLVDAQQEFLRNIDQHDLQGSNGLYRLRTELRRRFNLIIGRDAVIDVLLRSLLTQ</sequence>
<evidence type="ECO:0000256" key="2">
    <source>
        <dbReference type="ARBA" id="ARBA00004162"/>
    </source>
</evidence>
<evidence type="ECO:0000256" key="9">
    <source>
        <dbReference type="ARBA" id="ARBA00023136"/>
    </source>
</evidence>
<keyword evidence="6 10" id="KW-0812">Transmembrane</keyword>
<protein>
    <recommendedName>
        <fullName evidence="10">Flagellar protein FliL</fullName>
    </recommendedName>
</protein>
<comment type="function">
    <text evidence="1 10">Controls the rotational direction of flagella during chemotaxis.</text>
</comment>
<dbReference type="RefSeq" id="WP_109330358.1">
    <property type="nucleotide sequence ID" value="NZ_CP029354.1"/>
</dbReference>
<keyword evidence="11" id="KW-0966">Cell projection</keyword>
<keyword evidence="5 10" id="KW-0145">Chemotaxis</keyword>
<proteinExistence type="inferred from homology"/>
<comment type="subcellular location">
    <subcellularLocation>
        <location evidence="10">Cell inner membrane</location>
    </subcellularLocation>
    <subcellularLocation>
        <location evidence="2">Cell membrane</location>
        <topology evidence="2">Single-pass membrane protein</topology>
    </subcellularLocation>
</comment>
<evidence type="ECO:0000313" key="12">
    <source>
        <dbReference type="Proteomes" id="UP000245629"/>
    </source>
</evidence>
<dbReference type="GO" id="GO:0071973">
    <property type="term" value="P:bacterial-type flagellum-dependent cell motility"/>
    <property type="evidence" value="ECO:0007669"/>
    <property type="project" value="InterPro"/>
</dbReference>
<dbReference type="GO" id="GO:0009425">
    <property type="term" value="C:bacterial-type flagellum basal body"/>
    <property type="evidence" value="ECO:0007669"/>
    <property type="project" value="InterPro"/>
</dbReference>
<evidence type="ECO:0000256" key="1">
    <source>
        <dbReference type="ARBA" id="ARBA00002254"/>
    </source>
</evidence>
<feature type="transmembrane region" description="Helical" evidence="10">
    <location>
        <begin position="21"/>
        <end position="51"/>
    </location>
</feature>